<comment type="caution">
    <text evidence="3">The sequence shown here is derived from an EMBL/GenBank/DDBJ whole genome shotgun (WGS) entry which is preliminary data.</text>
</comment>
<feature type="region of interest" description="Disordered" evidence="1">
    <location>
        <begin position="26"/>
        <end position="78"/>
    </location>
</feature>
<keyword evidence="2" id="KW-0732">Signal</keyword>
<evidence type="ECO:0000256" key="2">
    <source>
        <dbReference type="SAM" id="SignalP"/>
    </source>
</evidence>
<dbReference type="EMBL" id="JBHRZT010000072">
    <property type="protein sequence ID" value="MFC3885652.1"/>
    <property type="molecule type" value="Genomic_DNA"/>
</dbReference>
<sequence length="175" mass="19205">MKNFRLLGAGFVLGTLFLAGCNNTTNPDEVGSTSGEQQEEANTVTNMEENNGTNTDTTTETTGENAEGSTEDSKGTTAIKDGVHTVLQSISTLEQEINAGADAANIQKFGKEIASNWDSFEEQVEEQYPDWYERIEKNLYPLIGESGKPDKDIEKIKQLSKATKEDLQSFINEVK</sequence>
<feature type="chain" id="PRO_5047106493" description="Lipoprotein" evidence="2">
    <location>
        <begin position="22"/>
        <end position="175"/>
    </location>
</feature>
<evidence type="ECO:0008006" key="5">
    <source>
        <dbReference type="Google" id="ProtNLM"/>
    </source>
</evidence>
<protein>
    <recommendedName>
        <fullName evidence="5">Lipoprotein</fullName>
    </recommendedName>
</protein>
<evidence type="ECO:0000313" key="3">
    <source>
        <dbReference type="EMBL" id="MFC3885652.1"/>
    </source>
</evidence>
<proteinExistence type="predicted"/>
<accession>A0ABV8B801</accession>
<feature type="signal peptide" evidence="2">
    <location>
        <begin position="1"/>
        <end position="21"/>
    </location>
</feature>
<evidence type="ECO:0000313" key="4">
    <source>
        <dbReference type="Proteomes" id="UP001595752"/>
    </source>
</evidence>
<dbReference type="Proteomes" id="UP001595752">
    <property type="component" value="Unassembled WGS sequence"/>
</dbReference>
<reference evidence="4" key="1">
    <citation type="journal article" date="2019" name="Int. J. Syst. Evol. Microbiol.">
        <title>The Global Catalogue of Microorganisms (GCM) 10K type strain sequencing project: providing services to taxonomists for standard genome sequencing and annotation.</title>
        <authorList>
            <consortium name="The Broad Institute Genomics Platform"/>
            <consortium name="The Broad Institute Genome Sequencing Center for Infectious Disease"/>
            <person name="Wu L."/>
            <person name="Ma J."/>
        </authorList>
    </citation>
    <scope>NUCLEOTIDE SEQUENCE [LARGE SCALE GENOMIC DNA]</scope>
    <source>
        <strain evidence="4">CCUG 61889</strain>
    </source>
</reference>
<feature type="compositionally biased region" description="Low complexity" evidence="1">
    <location>
        <begin position="42"/>
        <end position="68"/>
    </location>
</feature>
<organism evidence="3 4">
    <name type="scientific">Bacillus songklensis</name>
    <dbReference type="NCBI Taxonomy" id="1069116"/>
    <lineage>
        <taxon>Bacteria</taxon>
        <taxon>Bacillati</taxon>
        <taxon>Bacillota</taxon>
        <taxon>Bacilli</taxon>
        <taxon>Bacillales</taxon>
        <taxon>Bacillaceae</taxon>
        <taxon>Bacillus</taxon>
    </lineage>
</organism>
<evidence type="ECO:0000256" key="1">
    <source>
        <dbReference type="SAM" id="MobiDB-lite"/>
    </source>
</evidence>
<feature type="compositionally biased region" description="Polar residues" evidence="1">
    <location>
        <begin position="26"/>
        <end position="36"/>
    </location>
</feature>
<keyword evidence="4" id="KW-1185">Reference proteome</keyword>
<name>A0ABV8B801_9BACI</name>
<dbReference type="RefSeq" id="WP_377918051.1">
    <property type="nucleotide sequence ID" value="NZ_JBHRZT010000072.1"/>
</dbReference>
<dbReference type="PROSITE" id="PS51257">
    <property type="entry name" value="PROKAR_LIPOPROTEIN"/>
    <property type="match status" value="1"/>
</dbReference>
<gene>
    <name evidence="3" type="ORF">ACFOU2_20115</name>
</gene>